<comment type="caution">
    <text evidence="2">The sequence shown here is derived from an EMBL/GenBank/DDBJ whole genome shotgun (WGS) entry which is preliminary data.</text>
</comment>
<organism evidence="2 3">
    <name type="scientific">Streptomyces mexicanus</name>
    <dbReference type="NCBI Taxonomy" id="178566"/>
    <lineage>
        <taxon>Bacteria</taxon>
        <taxon>Bacillati</taxon>
        <taxon>Actinomycetota</taxon>
        <taxon>Actinomycetes</taxon>
        <taxon>Kitasatosporales</taxon>
        <taxon>Streptomycetaceae</taxon>
        <taxon>Streptomyces</taxon>
    </lineage>
</organism>
<keyword evidence="3" id="KW-1185">Reference proteome</keyword>
<accession>A0A7X1I0C0</accession>
<protein>
    <submittedName>
        <fullName evidence="2">Uncharacterized protein</fullName>
    </submittedName>
</protein>
<feature type="region of interest" description="Disordered" evidence="1">
    <location>
        <begin position="23"/>
        <end position="80"/>
    </location>
</feature>
<evidence type="ECO:0000313" key="3">
    <source>
        <dbReference type="Proteomes" id="UP000517694"/>
    </source>
</evidence>
<dbReference type="Proteomes" id="UP000517694">
    <property type="component" value="Unassembled WGS sequence"/>
</dbReference>
<name>A0A7X1I0C0_9ACTN</name>
<dbReference type="RefSeq" id="WP_159674370.1">
    <property type="nucleotide sequence ID" value="NZ_JACMHY010000005.1"/>
</dbReference>
<dbReference type="AlphaFoldDB" id="A0A7X1I0C0"/>
<evidence type="ECO:0000313" key="2">
    <source>
        <dbReference type="EMBL" id="MBC2866151.1"/>
    </source>
</evidence>
<sequence length="80" mass="8795">MPGPAGEVLLRLVRTDRLPGLPLPAHLGPGERRRARALARPQDRTRYVAASLERRSPRHPSAVRAASHRARLTGEDHLPG</sequence>
<reference evidence="2 3" key="1">
    <citation type="submission" date="2020-08" db="EMBL/GenBank/DDBJ databases">
        <title>Whole-Genome Sequence of French Clinical Streptomyces mexicanus Strain Q0842.</title>
        <authorList>
            <person name="Boxberger M."/>
            <person name="La Scola B."/>
        </authorList>
    </citation>
    <scope>NUCLEOTIDE SEQUENCE [LARGE SCALE GENOMIC DNA]</scope>
    <source>
        <strain evidence="2 3">Marseille-Q0842</strain>
    </source>
</reference>
<dbReference type="EMBL" id="JACMHY010000005">
    <property type="protein sequence ID" value="MBC2866151.1"/>
    <property type="molecule type" value="Genomic_DNA"/>
</dbReference>
<proteinExistence type="predicted"/>
<evidence type="ECO:0000256" key="1">
    <source>
        <dbReference type="SAM" id="MobiDB-lite"/>
    </source>
</evidence>
<gene>
    <name evidence="2" type="ORF">H1R13_14500</name>
</gene>